<feature type="transmembrane region" description="Helical" evidence="7">
    <location>
        <begin position="244"/>
        <end position="265"/>
    </location>
</feature>
<accession>A0A9D1ZVH6</accession>
<evidence type="ECO:0000256" key="4">
    <source>
        <dbReference type="ARBA" id="ARBA00022692"/>
    </source>
</evidence>
<feature type="transmembrane region" description="Helical" evidence="7">
    <location>
        <begin position="137"/>
        <end position="158"/>
    </location>
</feature>
<dbReference type="PROSITE" id="PS50928">
    <property type="entry name" value="ABC_TM1"/>
    <property type="match status" value="1"/>
</dbReference>
<keyword evidence="3" id="KW-1003">Cell membrane</keyword>
<evidence type="ECO:0000256" key="3">
    <source>
        <dbReference type="ARBA" id="ARBA00022475"/>
    </source>
</evidence>
<dbReference type="GO" id="GO:0005886">
    <property type="term" value="C:plasma membrane"/>
    <property type="evidence" value="ECO:0007669"/>
    <property type="project" value="UniProtKB-SubCell"/>
</dbReference>
<evidence type="ECO:0000256" key="6">
    <source>
        <dbReference type="ARBA" id="ARBA00023136"/>
    </source>
</evidence>
<dbReference type="Gene3D" id="1.10.3720.10">
    <property type="entry name" value="MetI-like"/>
    <property type="match status" value="1"/>
</dbReference>
<dbReference type="PANTHER" id="PTHR43744:SF6">
    <property type="entry name" value="ABC TRANSPORTER PERMEASE PROTEIN YESQ-RELATED"/>
    <property type="match status" value="1"/>
</dbReference>
<keyword evidence="2 7" id="KW-0813">Transport</keyword>
<keyword evidence="6 7" id="KW-0472">Membrane</keyword>
<feature type="transmembrane region" description="Helical" evidence="7">
    <location>
        <begin position="12"/>
        <end position="35"/>
    </location>
</feature>
<feature type="transmembrane region" description="Helical" evidence="7">
    <location>
        <begin position="77"/>
        <end position="96"/>
    </location>
</feature>
<gene>
    <name evidence="9" type="ORF">H9729_06065</name>
</gene>
<evidence type="ECO:0000259" key="8">
    <source>
        <dbReference type="PROSITE" id="PS50928"/>
    </source>
</evidence>
<name>A0A9D1ZVH6_9FIRM</name>
<evidence type="ECO:0000313" key="9">
    <source>
        <dbReference type="EMBL" id="HIY97237.1"/>
    </source>
</evidence>
<evidence type="ECO:0000256" key="2">
    <source>
        <dbReference type="ARBA" id="ARBA00022448"/>
    </source>
</evidence>
<feature type="transmembrane region" description="Helical" evidence="7">
    <location>
        <begin position="108"/>
        <end position="131"/>
    </location>
</feature>
<dbReference type="AlphaFoldDB" id="A0A9D1ZVH6"/>
<comment type="caution">
    <text evidence="9">The sequence shown here is derived from an EMBL/GenBank/DDBJ whole genome shotgun (WGS) entry which is preliminary data.</text>
</comment>
<dbReference type="Pfam" id="PF00528">
    <property type="entry name" value="BPD_transp_1"/>
    <property type="match status" value="1"/>
</dbReference>
<reference evidence="9" key="1">
    <citation type="journal article" date="2021" name="PeerJ">
        <title>Extensive microbial diversity within the chicken gut microbiome revealed by metagenomics and culture.</title>
        <authorList>
            <person name="Gilroy R."/>
            <person name="Ravi A."/>
            <person name="Getino M."/>
            <person name="Pursley I."/>
            <person name="Horton D.L."/>
            <person name="Alikhan N.F."/>
            <person name="Baker D."/>
            <person name="Gharbi K."/>
            <person name="Hall N."/>
            <person name="Watson M."/>
            <person name="Adriaenssens E.M."/>
            <person name="Foster-Nyarko E."/>
            <person name="Jarju S."/>
            <person name="Secka A."/>
            <person name="Antonio M."/>
            <person name="Oren A."/>
            <person name="Chaudhuri R.R."/>
            <person name="La Ragione R."/>
            <person name="Hildebrand F."/>
            <person name="Pallen M.J."/>
        </authorList>
    </citation>
    <scope>NUCLEOTIDE SEQUENCE</scope>
    <source>
        <strain evidence="9">1345</strain>
    </source>
</reference>
<comment type="subcellular location">
    <subcellularLocation>
        <location evidence="1 7">Cell membrane</location>
        <topology evidence="1 7">Multi-pass membrane protein</topology>
    </subcellularLocation>
</comment>
<dbReference type="Proteomes" id="UP000886750">
    <property type="component" value="Unassembled WGS sequence"/>
</dbReference>
<evidence type="ECO:0000256" key="1">
    <source>
        <dbReference type="ARBA" id="ARBA00004651"/>
    </source>
</evidence>
<evidence type="ECO:0000256" key="5">
    <source>
        <dbReference type="ARBA" id="ARBA00022989"/>
    </source>
</evidence>
<proteinExistence type="inferred from homology"/>
<evidence type="ECO:0000256" key="7">
    <source>
        <dbReference type="RuleBase" id="RU363032"/>
    </source>
</evidence>
<sequence>MTQSAKTRAVGKWSLFTIALILSLILMLPFFYMVFCSLQPDNLTVISGEFFPKAFQLRNYLDAVKEIKMFDLLKNTLVVVVGNLTLVTISTLIIAYGFARFDGVGKNVLFYIVMSTMMLPWVVTLVPSYVIFDRLGWVNTFLPLIIPAIGGSAFYIFMMRQFFMNIPRDLDEAATIDGCNSFMILFRILLPQMKPAIATMLILSFNGVWSDYIGPNLYLQKPALHTLSIGLNYFKSMSGGSMPWHIVMAACTLFSLPMALVMFFAQDAFTRGIVTSGLK</sequence>
<feature type="domain" description="ABC transmembrane type-1" evidence="8">
    <location>
        <begin position="73"/>
        <end position="265"/>
    </location>
</feature>
<keyword evidence="5 7" id="KW-1133">Transmembrane helix</keyword>
<dbReference type="InterPro" id="IPR035906">
    <property type="entry name" value="MetI-like_sf"/>
</dbReference>
<dbReference type="PANTHER" id="PTHR43744">
    <property type="entry name" value="ABC TRANSPORTER PERMEASE PROTEIN MG189-RELATED-RELATED"/>
    <property type="match status" value="1"/>
</dbReference>
<comment type="similarity">
    <text evidence="7">Belongs to the binding-protein-dependent transport system permease family.</text>
</comment>
<dbReference type="CDD" id="cd06261">
    <property type="entry name" value="TM_PBP2"/>
    <property type="match status" value="1"/>
</dbReference>
<protein>
    <submittedName>
        <fullName evidence="9">Carbohydrate ABC transporter permease</fullName>
    </submittedName>
</protein>
<reference evidence="9" key="2">
    <citation type="submission" date="2021-04" db="EMBL/GenBank/DDBJ databases">
        <authorList>
            <person name="Gilroy R."/>
        </authorList>
    </citation>
    <scope>NUCLEOTIDE SEQUENCE</scope>
    <source>
        <strain evidence="9">1345</strain>
    </source>
</reference>
<organism evidence="9 10">
    <name type="scientific">Candidatus Borkfalkia excrementigallinarum</name>
    <dbReference type="NCBI Taxonomy" id="2838506"/>
    <lineage>
        <taxon>Bacteria</taxon>
        <taxon>Bacillati</taxon>
        <taxon>Bacillota</taxon>
        <taxon>Clostridia</taxon>
        <taxon>Christensenellales</taxon>
        <taxon>Christensenellaceae</taxon>
        <taxon>Candidatus Borkfalkia</taxon>
    </lineage>
</organism>
<dbReference type="EMBL" id="DXCQ01000056">
    <property type="protein sequence ID" value="HIY97237.1"/>
    <property type="molecule type" value="Genomic_DNA"/>
</dbReference>
<keyword evidence="4 7" id="KW-0812">Transmembrane</keyword>
<dbReference type="GO" id="GO:0055085">
    <property type="term" value="P:transmembrane transport"/>
    <property type="evidence" value="ECO:0007669"/>
    <property type="project" value="InterPro"/>
</dbReference>
<dbReference type="SUPFAM" id="SSF161098">
    <property type="entry name" value="MetI-like"/>
    <property type="match status" value="1"/>
</dbReference>
<evidence type="ECO:0000313" key="10">
    <source>
        <dbReference type="Proteomes" id="UP000886750"/>
    </source>
</evidence>
<dbReference type="InterPro" id="IPR000515">
    <property type="entry name" value="MetI-like"/>
</dbReference>